<proteinExistence type="predicted"/>
<dbReference type="OrthoDB" id="3366604at2"/>
<dbReference type="GO" id="GO:0016814">
    <property type="term" value="F:hydrolase activity, acting on carbon-nitrogen (but not peptide) bonds, in cyclic amidines"/>
    <property type="evidence" value="ECO:0007669"/>
    <property type="project" value="TreeGrafter"/>
</dbReference>
<reference evidence="2 3" key="1">
    <citation type="submission" date="2019-07" db="EMBL/GenBank/DDBJ databases">
        <title>Cryptosporangium phraense sp. nov., isolated from plant litter.</title>
        <authorList>
            <person name="Suriyachadkun C."/>
        </authorList>
    </citation>
    <scope>NUCLEOTIDE SEQUENCE [LARGE SCALE GENOMIC DNA]</scope>
    <source>
        <strain evidence="2 3">A-T 5661</strain>
    </source>
</reference>
<accession>A0A545B0E1</accession>
<dbReference type="SUPFAM" id="SSF51338">
    <property type="entry name" value="Composite domain of metallo-dependent hydrolases"/>
    <property type="match status" value="1"/>
</dbReference>
<sequence>MLDPSALRPGEPVALLRDVRTLAGETVDLQIVDGRAAAAADAEPEMPGAVVDATGWLVLPALGEPHAHLDKALTVDRGSSRLNSLLDAVDQWHRMLPDINGPDVRERAERALAQYAAAGVTAIRTHVDVPPDGDALRCLRAVLELRDEVADRMTVQVIPLISPATPLPVIEAAVAEGVDGIGGVPHLADDPAAETARLLDVAERSGLPVDLHTDEALDLHGLDLEDLARQVLARGLEQRVTASHCVRLSLLPPERLATTLDKVAEAGIGIVVLPQTNLFLQGRDRRHSVPRAIAPVRAMLEAGIEVAAGGDNLRDPFNAVGRGDPLETASLLVAAAHVHPGEALEAVTGGVRRVLGLPDADSVADLVLVPAQSLTSIVAGPGDARVVLRGGTVLASTRVERATALTREPQEV</sequence>
<dbReference type="InterPro" id="IPR052349">
    <property type="entry name" value="Metallo-hydrolase_Enzymes"/>
</dbReference>
<organism evidence="2 3">
    <name type="scientific">Cryptosporangium phraense</name>
    <dbReference type="NCBI Taxonomy" id="2593070"/>
    <lineage>
        <taxon>Bacteria</taxon>
        <taxon>Bacillati</taxon>
        <taxon>Actinomycetota</taxon>
        <taxon>Actinomycetes</taxon>
        <taxon>Cryptosporangiales</taxon>
        <taxon>Cryptosporangiaceae</taxon>
        <taxon>Cryptosporangium</taxon>
    </lineage>
</organism>
<protein>
    <submittedName>
        <fullName evidence="2">Amidohydrolase family protein</fullName>
    </submittedName>
</protein>
<dbReference type="RefSeq" id="WP_142702646.1">
    <property type="nucleotide sequence ID" value="NZ_VIRS01000001.1"/>
</dbReference>
<comment type="caution">
    <text evidence="2">The sequence shown here is derived from an EMBL/GenBank/DDBJ whole genome shotgun (WGS) entry which is preliminary data.</text>
</comment>
<gene>
    <name evidence="2" type="ORF">FL583_01850</name>
</gene>
<evidence type="ECO:0000313" key="2">
    <source>
        <dbReference type="EMBL" id="TQS47028.1"/>
    </source>
</evidence>
<dbReference type="PANTHER" id="PTHR32027:SF9">
    <property type="entry name" value="BLL3847 PROTEIN"/>
    <property type="match status" value="1"/>
</dbReference>
<keyword evidence="3" id="KW-1185">Reference proteome</keyword>
<feature type="domain" description="Amidohydrolase 3" evidence="1">
    <location>
        <begin position="97"/>
        <end position="371"/>
    </location>
</feature>
<dbReference type="AlphaFoldDB" id="A0A545B0E1"/>
<dbReference type="PANTHER" id="PTHR32027">
    <property type="entry name" value="CYTOSINE DEAMINASE"/>
    <property type="match status" value="1"/>
</dbReference>
<dbReference type="InterPro" id="IPR011059">
    <property type="entry name" value="Metal-dep_hydrolase_composite"/>
</dbReference>
<dbReference type="SUPFAM" id="SSF51556">
    <property type="entry name" value="Metallo-dependent hydrolases"/>
    <property type="match status" value="1"/>
</dbReference>
<name>A0A545B0E1_9ACTN</name>
<evidence type="ECO:0000259" key="1">
    <source>
        <dbReference type="Pfam" id="PF07969"/>
    </source>
</evidence>
<dbReference type="InParanoid" id="A0A545B0E1"/>
<dbReference type="EMBL" id="VIRS01000001">
    <property type="protein sequence ID" value="TQS47028.1"/>
    <property type="molecule type" value="Genomic_DNA"/>
</dbReference>
<dbReference type="InterPro" id="IPR032466">
    <property type="entry name" value="Metal_Hydrolase"/>
</dbReference>
<dbReference type="Pfam" id="PF07969">
    <property type="entry name" value="Amidohydro_3"/>
    <property type="match status" value="1"/>
</dbReference>
<dbReference type="Proteomes" id="UP000317982">
    <property type="component" value="Unassembled WGS sequence"/>
</dbReference>
<evidence type="ECO:0000313" key="3">
    <source>
        <dbReference type="Proteomes" id="UP000317982"/>
    </source>
</evidence>
<keyword evidence="2" id="KW-0378">Hydrolase</keyword>
<dbReference type="Gene3D" id="3.20.20.140">
    <property type="entry name" value="Metal-dependent hydrolases"/>
    <property type="match status" value="1"/>
</dbReference>
<dbReference type="Gene3D" id="2.30.40.10">
    <property type="entry name" value="Urease, subunit C, domain 1"/>
    <property type="match status" value="1"/>
</dbReference>
<dbReference type="InterPro" id="IPR013108">
    <property type="entry name" value="Amidohydro_3"/>
</dbReference>